<gene>
    <name evidence="2" type="ORF">GKD59_22910</name>
</gene>
<accession>A0A7K0GP64</accession>
<sequence length="123" mass="13711">CRCRPDHINPAGIIVDLKSTLDASPAAFAKSCANFRYHVQDAFYSEGYYQAAGTWPRGFVFIAVEKTAPYAVACYTLDDVAKDKGRELYQQDLQTLQAAQAANEWPAYSDQIETLTLPAWALR</sequence>
<evidence type="ECO:0000259" key="1">
    <source>
        <dbReference type="Pfam" id="PF12684"/>
    </source>
</evidence>
<dbReference type="AlphaFoldDB" id="A0A7K0GP64"/>
<reference evidence="2 3" key="1">
    <citation type="journal article" date="2019" name="Nat. Med.">
        <title>A library of human gut bacterial isolates paired with longitudinal multiomics data enables mechanistic microbiome research.</title>
        <authorList>
            <person name="Poyet M."/>
            <person name="Groussin M."/>
            <person name="Gibbons S.M."/>
            <person name="Avila-Pacheco J."/>
            <person name="Jiang X."/>
            <person name="Kearney S.M."/>
            <person name="Perrotta A.R."/>
            <person name="Berdy B."/>
            <person name="Zhao S."/>
            <person name="Lieberman T.D."/>
            <person name="Swanson P.K."/>
            <person name="Smith M."/>
            <person name="Roesemann S."/>
            <person name="Alexander J.E."/>
            <person name="Rich S.A."/>
            <person name="Livny J."/>
            <person name="Vlamakis H."/>
            <person name="Clish C."/>
            <person name="Bullock K."/>
            <person name="Deik A."/>
            <person name="Scott J."/>
            <person name="Pierce K.A."/>
            <person name="Xavier R.J."/>
            <person name="Alm E.J."/>
        </authorList>
    </citation>
    <scope>NUCLEOTIDE SEQUENCE [LARGE SCALE GENOMIC DNA]</scope>
    <source>
        <strain evidence="2 3">BIOML-A41</strain>
    </source>
</reference>
<protein>
    <submittedName>
        <fullName evidence="2">Exodeoxyribonuclease VIII</fullName>
    </submittedName>
</protein>
<evidence type="ECO:0000313" key="3">
    <source>
        <dbReference type="Proteomes" id="UP000463337"/>
    </source>
</evidence>
<dbReference type="InterPro" id="IPR024432">
    <property type="entry name" value="Put_RecE_PDDEXK-like_dom"/>
</dbReference>
<dbReference type="Pfam" id="PF12684">
    <property type="entry name" value="DUF3799"/>
    <property type="match status" value="1"/>
</dbReference>
<proteinExistence type="predicted"/>
<dbReference type="Proteomes" id="UP000463337">
    <property type="component" value="Unassembled WGS sequence"/>
</dbReference>
<dbReference type="InterPro" id="IPR011604">
    <property type="entry name" value="PDDEXK-like_dom_sf"/>
</dbReference>
<name>A0A7K0GP64_PARDI</name>
<organism evidence="2 3">
    <name type="scientific">Parabacteroides distasonis</name>
    <dbReference type="NCBI Taxonomy" id="823"/>
    <lineage>
        <taxon>Bacteria</taxon>
        <taxon>Pseudomonadati</taxon>
        <taxon>Bacteroidota</taxon>
        <taxon>Bacteroidia</taxon>
        <taxon>Bacteroidales</taxon>
        <taxon>Tannerellaceae</taxon>
        <taxon>Parabacteroides</taxon>
    </lineage>
</organism>
<dbReference type="Gene3D" id="3.90.320.10">
    <property type="match status" value="1"/>
</dbReference>
<feature type="non-terminal residue" evidence="2">
    <location>
        <position position="1"/>
    </location>
</feature>
<dbReference type="RefSeq" id="WP_173003769.1">
    <property type="nucleotide sequence ID" value="NZ_WKLT01000083.1"/>
</dbReference>
<feature type="domain" description="Putative exodeoxyribonuclease 8 PDDEXK-like" evidence="1">
    <location>
        <begin position="1"/>
        <end position="115"/>
    </location>
</feature>
<dbReference type="EMBL" id="WKLT01000083">
    <property type="protein sequence ID" value="MRY60680.1"/>
    <property type="molecule type" value="Genomic_DNA"/>
</dbReference>
<evidence type="ECO:0000313" key="2">
    <source>
        <dbReference type="EMBL" id="MRY60680.1"/>
    </source>
</evidence>
<comment type="caution">
    <text evidence="2">The sequence shown here is derived from an EMBL/GenBank/DDBJ whole genome shotgun (WGS) entry which is preliminary data.</text>
</comment>